<feature type="transmembrane region" description="Helical" evidence="2">
    <location>
        <begin position="53"/>
        <end position="75"/>
    </location>
</feature>
<keyword evidence="5" id="KW-1185">Reference proteome</keyword>
<dbReference type="Pfam" id="PF02719">
    <property type="entry name" value="Polysacc_synt_2"/>
    <property type="match status" value="1"/>
</dbReference>
<dbReference type="InterPro" id="IPR036291">
    <property type="entry name" value="NAD(P)-bd_dom_sf"/>
</dbReference>
<feature type="transmembrane region" description="Helical" evidence="2">
    <location>
        <begin position="25"/>
        <end position="47"/>
    </location>
</feature>
<dbReference type="EMBL" id="CP102453">
    <property type="protein sequence ID" value="UUX33669.1"/>
    <property type="molecule type" value="Genomic_DNA"/>
</dbReference>
<accession>A0ABY5P4J1</accession>
<dbReference type="InterPro" id="IPR003869">
    <property type="entry name" value="Polysac_CapD-like"/>
</dbReference>
<proteinExistence type="inferred from homology"/>
<dbReference type="SUPFAM" id="SSF51735">
    <property type="entry name" value="NAD(P)-binding Rossmann-fold domains"/>
    <property type="match status" value="2"/>
</dbReference>
<organism evidence="4 5">
    <name type="scientific">Fundicoccus culcitae</name>
    <dbReference type="NCBI Taxonomy" id="2969821"/>
    <lineage>
        <taxon>Bacteria</taxon>
        <taxon>Bacillati</taxon>
        <taxon>Bacillota</taxon>
        <taxon>Bacilli</taxon>
        <taxon>Lactobacillales</taxon>
        <taxon>Aerococcaceae</taxon>
        <taxon>Fundicoccus</taxon>
    </lineage>
</organism>
<dbReference type="Pfam" id="PF13727">
    <property type="entry name" value="CoA_binding_3"/>
    <property type="match status" value="1"/>
</dbReference>
<keyword evidence="2" id="KW-0812">Transmembrane</keyword>
<evidence type="ECO:0000256" key="1">
    <source>
        <dbReference type="ARBA" id="ARBA00007430"/>
    </source>
</evidence>
<feature type="domain" description="Polysaccharide biosynthesis protein CapD-like" evidence="3">
    <location>
        <begin position="298"/>
        <end position="579"/>
    </location>
</feature>
<dbReference type="PANTHER" id="PTHR43318:SF1">
    <property type="entry name" value="POLYSACCHARIDE BIOSYNTHESIS PROTEIN EPSC-RELATED"/>
    <property type="match status" value="1"/>
</dbReference>
<dbReference type="RefSeq" id="WP_313793173.1">
    <property type="nucleotide sequence ID" value="NZ_CP102453.1"/>
</dbReference>
<evidence type="ECO:0000256" key="2">
    <source>
        <dbReference type="SAM" id="Phobius"/>
    </source>
</evidence>
<evidence type="ECO:0000259" key="3">
    <source>
        <dbReference type="Pfam" id="PF02719"/>
    </source>
</evidence>
<feature type="transmembrane region" description="Helical" evidence="2">
    <location>
        <begin position="118"/>
        <end position="141"/>
    </location>
</feature>
<comment type="similarity">
    <text evidence="1">Belongs to the polysaccharide synthase family.</text>
</comment>
<feature type="transmembrane region" description="Helical" evidence="2">
    <location>
        <begin position="87"/>
        <end position="112"/>
    </location>
</feature>
<evidence type="ECO:0000313" key="4">
    <source>
        <dbReference type="EMBL" id="UUX33669.1"/>
    </source>
</evidence>
<gene>
    <name evidence="4" type="ORF">NRE15_12285</name>
</gene>
<keyword evidence="2" id="KW-1133">Transmembrane helix</keyword>
<name>A0ABY5P4J1_9LACT</name>
<reference evidence="4 5" key="1">
    <citation type="submission" date="2022-08" db="EMBL/GenBank/DDBJ databases">
        <title>Aerococcaceae sp. nov isolated from spoiled eye mask.</title>
        <authorList>
            <person name="Zhou G."/>
            <person name="Xie X.-B."/>
            <person name="Shi Q.-S."/>
            <person name="Wang Y.-S."/>
            <person name="Wen X."/>
            <person name="Peng H."/>
            <person name="Yang X.-J."/>
            <person name="Tao H.-B."/>
            <person name="Huang X.-M."/>
        </authorList>
    </citation>
    <scope>NUCLEOTIDE SEQUENCE [LARGE SCALE GENOMIC DNA]</scope>
    <source>
        <strain evidence="5">DM20194951</strain>
    </source>
</reference>
<dbReference type="InterPro" id="IPR051203">
    <property type="entry name" value="Polysaccharide_Synthase-Rel"/>
</dbReference>
<keyword evidence="2" id="KW-0472">Membrane</keyword>
<sequence>MSENQNLSKVIVNYVEKLTPIQKKVIWFFIDLLMFSLGTFAANLLYLTIIDLSFGYLVSYTLLSYAIFLVVRRFIPLSSSIHRYTGIIDYVFIFAMTIFSAAASGLITYFIFNELSLRFIFLSGTISALLVVGTRALWYIIYLKRNVRSGREEPQRKVVLIGAGDGGSVFMQNYRRRPTDLQVVAILDDDPAKHNQKIGGVSVVGDLSKLHQVIVDLQANEAVIAIPSLKPEEYERIIKICNEEKIKVYKMPEVEDVLLGIHQQDTQLKEIDIADLLGRDEIALDEEPLSKELEGKVIAITGAGGSIGSEIARQVSKYNPQKLLLIGHGENSIYLINGELTANRSHMIQYVPIIADIQDYDRILQIFETEKPDIVYHAAAHKHVPLMEANPSEALKNNIMGTYNVARAVDMANVGKMVMISTDKAVNPPNVMGASKRIAELIVTGFNEVSQSTYCAVRFGNVLGSRGSVIPLFKKQIAEGGPVTVTDFRMTRYFMTIPEASRLVIYAGTFAADGEVFVLDMGEPVKIIDLAKKMILLSGYTLDEIGIVEVGKRPGEKLYEELIASDEMTKRRVNEKIIVGKVMKMPLEDINAFITELDTTPQKELKEKIIAFANSTT</sequence>
<dbReference type="Gene3D" id="3.40.50.720">
    <property type="entry name" value="NAD(P)-binding Rossmann-like Domain"/>
    <property type="match status" value="2"/>
</dbReference>
<evidence type="ECO:0000313" key="5">
    <source>
        <dbReference type="Proteomes" id="UP001315967"/>
    </source>
</evidence>
<dbReference type="PANTHER" id="PTHR43318">
    <property type="entry name" value="UDP-N-ACETYLGLUCOSAMINE 4,6-DEHYDRATASE"/>
    <property type="match status" value="1"/>
</dbReference>
<protein>
    <submittedName>
        <fullName evidence="4">Polysaccharide biosynthesis protein</fullName>
    </submittedName>
</protein>
<dbReference type="Proteomes" id="UP001315967">
    <property type="component" value="Chromosome"/>
</dbReference>
<dbReference type="CDD" id="cd05237">
    <property type="entry name" value="UDP_invert_4-6DH_SDR_e"/>
    <property type="match status" value="1"/>
</dbReference>